<dbReference type="STRING" id="1925591.BI308_23190"/>
<dbReference type="Proteomes" id="UP000183940">
    <property type="component" value="Unassembled WGS sequence"/>
</dbReference>
<sequence>MQLIPATGGDPTVTASTVEGAFYQMIGFLQDAESRIDINGSKVNRTIGKIDEDTSLLRGSFSFDAKIRIEDEDLKIETSDYLTIPSWSSGDGSGTLKGQSWSQQFLEIITLFIEKQNDAVANPDDILWIDCSHNLVTGRISGDINNLPLERLRTTEGWAYKAREIL</sequence>
<accession>A0A1L9QKL4</accession>
<dbReference type="AlphaFoldDB" id="A0A1L9QKL4"/>
<name>A0A1L9QKL4_9CYAN</name>
<evidence type="ECO:0000313" key="2">
    <source>
        <dbReference type="Proteomes" id="UP000183940"/>
    </source>
</evidence>
<reference evidence="1" key="1">
    <citation type="submission" date="2016-10" db="EMBL/GenBank/DDBJ databases">
        <title>CRISPR-Cas defence system in Roseofilum reptotaenium: evidence of a bacteriophage-cyanobacterium arms race in the coral black band disease.</title>
        <authorList>
            <person name="Buerger P."/>
            <person name="Wood-Charlson E.M."/>
            <person name="Weynberg K.D."/>
            <person name="Willis B."/>
            <person name="Van Oppen M.J."/>
        </authorList>
    </citation>
    <scope>NUCLEOTIDE SEQUENCE [LARGE SCALE GENOMIC DNA]</scope>
    <source>
        <strain evidence="1">AO1-A</strain>
    </source>
</reference>
<organism evidence="1 2">
    <name type="scientific">Roseofilum reptotaenium AO1-A</name>
    <dbReference type="NCBI Taxonomy" id="1925591"/>
    <lineage>
        <taxon>Bacteria</taxon>
        <taxon>Bacillati</taxon>
        <taxon>Cyanobacteriota</taxon>
        <taxon>Cyanophyceae</taxon>
        <taxon>Desertifilales</taxon>
        <taxon>Desertifilaceae</taxon>
        <taxon>Roseofilum</taxon>
    </lineage>
</organism>
<keyword evidence="2" id="KW-1185">Reference proteome</keyword>
<comment type="caution">
    <text evidence="1">The sequence shown here is derived from an EMBL/GenBank/DDBJ whole genome shotgun (WGS) entry which is preliminary data.</text>
</comment>
<proteinExistence type="predicted"/>
<gene>
    <name evidence="1" type="ORF">BI308_23190</name>
</gene>
<dbReference type="EMBL" id="MLAW01000061">
    <property type="protein sequence ID" value="OJJ16924.1"/>
    <property type="molecule type" value="Genomic_DNA"/>
</dbReference>
<evidence type="ECO:0000313" key="1">
    <source>
        <dbReference type="EMBL" id="OJJ16924.1"/>
    </source>
</evidence>
<protein>
    <submittedName>
        <fullName evidence="1">Uncharacterized protein</fullName>
    </submittedName>
</protein>